<gene>
    <name evidence="2" type="ORF">BKA08_002207</name>
</gene>
<dbReference type="Gene3D" id="3.40.50.410">
    <property type="entry name" value="von Willebrand factor, type A domain"/>
    <property type="match status" value="1"/>
</dbReference>
<dbReference type="AlphaFoldDB" id="A0A7Y9JSP7"/>
<evidence type="ECO:0000313" key="2">
    <source>
        <dbReference type="EMBL" id="NYD57969.1"/>
    </source>
</evidence>
<dbReference type="InterPro" id="IPR013783">
    <property type="entry name" value="Ig-like_fold"/>
</dbReference>
<feature type="domain" description="VWFA" evidence="1">
    <location>
        <begin position="26"/>
        <end position="153"/>
    </location>
</feature>
<evidence type="ECO:0000313" key="3">
    <source>
        <dbReference type="Proteomes" id="UP000516957"/>
    </source>
</evidence>
<keyword evidence="3" id="KW-1185">Reference proteome</keyword>
<dbReference type="InterPro" id="IPR002035">
    <property type="entry name" value="VWF_A"/>
</dbReference>
<dbReference type="Gene3D" id="2.60.40.10">
    <property type="entry name" value="Immunoglobulins"/>
    <property type="match status" value="1"/>
</dbReference>
<dbReference type="InterPro" id="IPR032109">
    <property type="entry name" value="Big_3_5"/>
</dbReference>
<comment type="caution">
    <text evidence="2">The sequence shown here is derived from an EMBL/GenBank/DDBJ whole genome shotgun (WGS) entry which is preliminary data.</text>
</comment>
<sequence>MSWNDPDDLRKDGARTYLGVSLPDDEVGVVDFDSIVQSVQDPVAVEANRGTLEAAIDSVDSDGGTDLGAGLQAGCDSLANATATMRAGIFLTDGDGSYADEATCFADAGWPVYAIALGSSTDETLLRGIADQTSGRFIPLNDSTQLVCIFGQIRSEIGGGTYDESQCDPSGAVAQGQTSIIQIVVDPTTGQISVTVNYAFAPTGPGNSPRSARAAATDLKLTLVDPTGAQFSRDSAGPGVSVSKGQSSETVTVQAPVAGTWQAMVSGESVPNGQSQPFSVSTVQIAGNNNGGGGGGPAVEAPGATVRPAISGTPKFGETLSVSDGEWDQRIDSYSYQWLRQGAAISGATAPTYTTGLADVGKQVTALVTAHPVGAPSGSAQADPVLVDEGDAAVAATAPSIEGLVAVDQVITAVPGAWDLAGLDFSYAWMADGKPMPGQTGDSLALRESDLGKVISLVVTATKPGHADGVATSGAATVAEAPNPGATEMPAISGLPQLGKVLHLSRGEWSLDRLSYSYQWQRDGVDVPGATNLSYKVTRADIGRQVSAVVTASRHGYQDGQASAAPVTVAKVAPKMEAEVFKASKLRFPKKPRIVATVQAGEVDPSGTVEVRMGQEVLGSKSLNPRGRAKVRLAKMAPGTYDLVVAYTGDQLTQAVEQPIVVVVKKRK</sequence>
<dbReference type="InterPro" id="IPR036465">
    <property type="entry name" value="vWFA_dom_sf"/>
</dbReference>
<dbReference type="GO" id="GO:0005975">
    <property type="term" value="P:carbohydrate metabolic process"/>
    <property type="evidence" value="ECO:0007669"/>
    <property type="project" value="UniProtKB-ARBA"/>
</dbReference>
<dbReference type="Gene3D" id="2.60.120.380">
    <property type="match status" value="1"/>
</dbReference>
<proteinExistence type="predicted"/>
<dbReference type="Gene3D" id="2.60.40.2700">
    <property type="match status" value="3"/>
</dbReference>
<dbReference type="Pfam" id="PF00092">
    <property type="entry name" value="VWA"/>
    <property type="match status" value="1"/>
</dbReference>
<evidence type="ECO:0000259" key="1">
    <source>
        <dbReference type="PROSITE" id="PS50234"/>
    </source>
</evidence>
<protein>
    <recommendedName>
        <fullName evidence="1">VWFA domain-containing protein</fullName>
    </recommendedName>
</protein>
<dbReference type="Pfam" id="PF16640">
    <property type="entry name" value="Big_3_5"/>
    <property type="match status" value="1"/>
</dbReference>
<organism evidence="2 3">
    <name type="scientific">Nocardioides marinisabuli</name>
    <dbReference type="NCBI Taxonomy" id="419476"/>
    <lineage>
        <taxon>Bacteria</taxon>
        <taxon>Bacillati</taxon>
        <taxon>Actinomycetota</taxon>
        <taxon>Actinomycetes</taxon>
        <taxon>Propionibacteriales</taxon>
        <taxon>Nocardioidaceae</taxon>
        <taxon>Nocardioides</taxon>
    </lineage>
</organism>
<accession>A0A7Y9JSP7</accession>
<dbReference type="Proteomes" id="UP000516957">
    <property type="component" value="Unassembled WGS sequence"/>
</dbReference>
<name>A0A7Y9JSP7_9ACTN</name>
<reference evidence="2 3" key="1">
    <citation type="submission" date="2020-07" db="EMBL/GenBank/DDBJ databases">
        <title>Sequencing the genomes of 1000 actinobacteria strains.</title>
        <authorList>
            <person name="Klenk H.-P."/>
        </authorList>
    </citation>
    <scope>NUCLEOTIDE SEQUENCE [LARGE SCALE GENOMIC DNA]</scope>
    <source>
        <strain evidence="2 3">DSM 18965</strain>
    </source>
</reference>
<dbReference type="EMBL" id="JACCBE010000001">
    <property type="protein sequence ID" value="NYD57969.1"/>
    <property type="molecule type" value="Genomic_DNA"/>
</dbReference>
<dbReference type="SUPFAM" id="SSF53300">
    <property type="entry name" value="vWA-like"/>
    <property type="match status" value="1"/>
</dbReference>
<dbReference type="RefSeq" id="WP_179615651.1">
    <property type="nucleotide sequence ID" value="NZ_CP059163.1"/>
</dbReference>
<dbReference type="PROSITE" id="PS50234">
    <property type="entry name" value="VWFA"/>
    <property type="match status" value="1"/>
</dbReference>